<dbReference type="InterPro" id="IPR000330">
    <property type="entry name" value="SNF2_N"/>
</dbReference>
<dbReference type="Pfam" id="PF13445">
    <property type="entry name" value="zf-RING_UBOX"/>
    <property type="match status" value="1"/>
</dbReference>
<reference evidence="15 16" key="1">
    <citation type="submission" date="2014-04" db="EMBL/GenBank/DDBJ databases">
        <authorList>
            <consortium name="DOE Joint Genome Institute"/>
            <person name="Kuo A."/>
            <person name="Kohler A."/>
            <person name="Nagy L.G."/>
            <person name="Floudas D."/>
            <person name="Copeland A."/>
            <person name="Barry K.W."/>
            <person name="Cichocki N."/>
            <person name="Veneault-Fourrey C."/>
            <person name="LaButti K."/>
            <person name="Lindquist E.A."/>
            <person name="Lipzen A."/>
            <person name="Lundell T."/>
            <person name="Morin E."/>
            <person name="Murat C."/>
            <person name="Sun H."/>
            <person name="Tunlid A."/>
            <person name="Henrissat B."/>
            <person name="Grigoriev I.V."/>
            <person name="Hibbett D.S."/>
            <person name="Martin F."/>
            <person name="Nordberg H.P."/>
            <person name="Cantor M.N."/>
            <person name="Hua S.X."/>
        </authorList>
    </citation>
    <scope>NUCLEOTIDE SEQUENCE [LARGE SCALE GENOMIC DNA]</scope>
    <source>
        <strain evidence="15 16">LaAM-08-1</strain>
    </source>
</reference>
<dbReference type="Pfam" id="PF00176">
    <property type="entry name" value="SNF2-rel_dom"/>
    <property type="match status" value="1"/>
</dbReference>
<evidence type="ECO:0000256" key="10">
    <source>
        <dbReference type="SAM" id="Coils"/>
    </source>
</evidence>
<proteinExistence type="inferred from homology"/>
<keyword evidence="8" id="KW-0067">ATP-binding</keyword>
<dbReference type="Gene3D" id="3.30.40.10">
    <property type="entry name" value="Zinc/RING finger domain, C3HC4 (zinc finger)"/>
    <property type="match status" value="1"/>
</dbReference>
<evidence type="ECO:0000256" key="3">
    <source>
        <dbReference type="ARBA" id="ARBA00022741"/>
    </source>
</evidence>
<dbReference type="GO" id="GO:0005737">
    <property type="term" value="C:cytoplasm"/>
    <property type="evidence" value="ECO:0007669"/>
    <property type="project" value="TreeGrafter"/>
</dbReference>
<feature type="compositionally biased region" description="Basic and acidic residues" evidence="11">
    <location>
        <begin position="1021"/>
        <end position="1032"/>
    </location>
</feature>
<accession>A0A0C9WJU2</accession>
<dbReference type="GO" id="GO:0016787">
    <property type="term" value="F:hydrolase activity"/>
    <property type="evidence" value="ECO:0007669"/>
    <property type="project" value="UniProtKB-KW"/>
</dbReference>
<evidence type="ECO:0000256" key="1">
    <source>
        <dbReference type="ARBA" id="ARBA00007025"/>
    </source>
</evidence>
<dbReference type="Gene3D" id="3.40.50.300">
    <property type="entry name" value="P-loop containing nucleotide triphosphate hydrolases"/>
    <property type="match status" value="2"/>
</dbReference>
<dbReference type="GO" id="GO:0008094">
    <property type="term" value="F:ATP-dependent activity, acting on DNA"/>
    <property type="evidence" value="ECO:0007669"/>
    <property type="project" value="TreeGrafter"/>
</dbReference>
<name>A0A0C9WJU2_9AGAR</name>
<keyword evidence="3" id="KW-0547">Nucleotide-binding</keyword>
<dbReference type="Proteomes" id="UP000054477">
    <property type="component" value="Unassembled WGS sequence"/>
</dbReference>
<dbReference type="InterPro" id="IPR038718">
    <property type="entry name" value="SNF2-like_sf"/>
</dbReference>
<dbReference type="SUPFAM" id="SSF57850">
    <property type="entry name" value="RING/U-box"/>
    <property type="match status" value="1"/>
</dbReference>
<feature type="domain" description="Helicase C-terminal" evidence="14">
    <location>
        <begin position="1162"/>
        <end position="1319"/>
    </location>
</feature>
<dbReference type="InterPro" id="IPR001650">
    <property type="entry name" value="Helicase_C-like"/>
</dbReference>
<feature type="compositionally biased region" description="Acidic residues" evidence="11">
    <location>
        <begin position="1067"/>
        <end position="1098"/>
    </location>
</feature>
<dbReference type="InterPro" id="IPR027370">
    <property type="entry name" value="Znf-RING_euk"/>
</dbReference>
<dbReference type="InterPro" id="IPR049730">
    <property type="entry name" value="SNF2/RAD54-like_C"/>
</dbReference>
<feature type="region of interest" description="Disordered" evidence="11">
    <location>
        <begin position="652"/>
        <end position="679"/>
    </location>
</feature>
<protein>
    <submittedName>
        <fullName evidence="15">Uncharacterized protein</fullName>
    </submittedName>
</protein>
<evidence type="ECO:0000256" key="2">
    <source>
        <dbReference type="ARBA" id="ARBA00022723"/>
    </source>
</evidence>
<evidence type="ECO:0000256" key="8">
    <source>
        <dbReference type="ARBA" id="ARBA00022840"/>
    </source>
</evidence>
<keyword evidence="5" id="KW-0378">Hydrolase</keyword>
<dbReference type="SMART" id="SM00184">
    <property type="entry name" value="RING"/>
    <property type="match status" value="1"/>
</dbReference>
<dbReference type="InterPro" id="IPR014001">
    <property type="entry name" value="Helicase_ATP-bd"/>
</dbReference>
<feature type="domain" description="Helicase ATP-binding" evidence="13">
    <location>
        <begin position="540"/>
        <end position="746"/>
    </location>
</feature>
<comment type="similarity">
    <text evidence="1">Belongs to the SNF2/RAD54 helicase family.</text>
</comment>
<dbReference type="GO" id="GO:0005634">
    <property type="term" value="C:nucleus"/>
    <property type="evidence" value="ECO:0007669"/>
    <property type="project" value="TreeGrafter"/>
</dbReference>
<dbReference type="PROSITE" id="PS00518">
    <property type="entry name" value="ZF_RING_1"/>
    <property type="match status" value="1"/>
</dbReference>
<evidence type="ECO:0000256" key="4">
    <source>
        <dbReference type="ARBA" id="ARBA00022771"/>
    </source>
</evidence>
<reference evidence="16" key="2">
    <citation type="submission" date="2015-01" db="EMBL/GenBank/DDBJ databases">
        <title>Evolutionary Origins and Diversification of the Mycorrhizal Mutualists.</title>
        <authorList>
            <consortium name="DOE Joint Genome Institute"/>
            <consortium name="Mycorrhizal Genomics Consortium"/>
            <person name="Kohler A."/>
            <person name="Kuo A."/>
            <person name="Nagy L.G."/>
            <person name="Floudas D."/>
            <person name="Copeland A."/>
            <person name="Barry K.W."/>
            <person name="Cichocki N."/>
            <person name="Veneault-Fourrey C."/>
            <person name="LaButti K."/>
            <person name="Lindquist E.A."/>
            <person name="Lipzen A."/>
            <person name="Lundell T."/>
            <person name="Morin E."/>
            <person name="Murat C."/>
            <person name="Riley R."/>
            <person name="Ohm R."/>
            <person name="Sun H."/>
            <person name="Tunlid A."/>
            <person name="Henrissat B."/>
            <person name="Grigoriev I.V."/>
            <person name="Hibbett D.S."/>
            <person name="Martin F."/>
        </authorList>
    </citation>
    <scope>NUCLEOTIDE SEQUENCE [LARGE SCALE GENOMIC DNA]</scope>
    <source>
        <strain evidence="16">LaAM-08-1</strain>
    </source>
</reference>
<dbReference type="InterPro" id="IPR017907">
    <property type="entry name" value="Znf_RING_CS"/>
</dbReference>
<keyword evidence="4 9" id="KW-0863">Zinc-finger</keyword>
<evidence type="ECO:0000256" key="6">
    <source>
        <dbReference type="ARBA" id="ARBA00022806"/>
    </source>
</evidence>
<dbReference type="InterPro" id="IPR001841">
    <property type="entry name" value="Znf_RING"/>
</dbReference>
<gene>
    <name evidence="15" type="ORF">K443DRAFT_11482</name>
</gene>
<dbReference type="GO" id="GO:0005524">
    <property type="term" value="F:ATP binding"/>
    <property type="evidence" value="ECO:0007669"/>
    <property type="project" value="UniProtKB-KW"/>
</dbReference>
<dbReference type="InterPro" id="IPR027417">
    <property type="entry name" value="P-loop_NTPase"/>
</dbReference>
<dbReference type="InterPro" id="IPR013083">
    <property type="entry name" value="Znf_RING/FYVE/PHD"/>
</dbReference>
<dbReference type="PANTHER" id="PTHR45626:SF16">
    <property type="entry name" value="ATP-DEPENDENT HELICASE ULS1"/>
    <property type="match status" value="1"/>
</dbReference>
<dbReference type="SMART" id="SM00490">
    <property type="entry name" value="HELICc"/>
    <property type="match status" value="1"/>
</dbReference>
<dbReference type="InterPro" id="IPR050628">
    <property type="entry name" value="SNF2_RAD54_helicase_TF"/>
</dbReference>
<keyword evidence="10" id="KW-0175">Coiled coil</keyword>
<dbReference type="SUPFAM" id="SSF52540">
    <property type="entry name" value="P-loop containing nucleoside triphosphate hydrolases"/>
    <property type="match status" value="2"/>
</dbReference>
<feature type="compositionally biased region" description="Basic and acidic residues" evidence="11">
    <location>
        <begin position="117"/>
        <end position="128"/>
    </location>
</feature>
<dbReference type="GO" id="GO:0000724">
    <property type="term" value="P:double-strand break repair via homologous recombination"/>
    <property type="evidence" value="ECO:0007669"/>
    <property type="project" value="TreeGrafter"/>
</dbReference>
<dbReference type="EMBL" id="KN838761">
    <property type="protein sequence ID" value="KIJ95289.1"/>
    <property type="molecule type" value="Genomic_DNA"/>
</dbReference>
<dbReference type="Gene3D" id="3.40.50.10810">
    <property type="entry name" value="Tandem AAA-ATPase domain"/>
    <property type="match status" value="1"/>
</dbReference>
<feature type="coiled-coil region" evidence="10">
    <location>
        <begin position="232"/>
        <end position="259"/>
    </location>
</feature>
<dbReference type="CDD" id="cd18793">
    <property type="entry name" value="SF2_C_SNF"/>
    <property type="match status" value="1"/>
</dbReference>
<evidence type="ECO:0000256" key="7">
    <source>
        <dbReference type="ARBA" id="ARBA00022833"/>
    </source>
</evidence>
<dbReference type="PROSITE" id="PS50089">
    <property type="entry name" value="ZF_RING_2"/>
    <property type="match status" value="1"/>
</dbReference>
<dbReference type="OrthoDB" id="423559at2759"/>
<keyword evidence="7" id="KW-0862">Zinc</keyword>
<dbReference type="PANTHER" id="PTHR45626">
    <property type="entry name" value="TRANSCRIPTION TERMINATION FACTOR 2-RELATED"/>
    <property type="match status" value="1"/>
</dbReference>
<dbReference type="CDD" id="cd18008">
    <property type="entry name" value="DEXDc_SHPRH-like"/>
    <property type="match status" value="1"/>
</dbReference>
<dbReference type="Pfam" id="PF00271">
    <property type="entry name" value="Helicase_C"/>
    <property type="match status" value="1"/>
</dbReference>
<evidence type="ECO:0000256" key="9">
    <source>
        <dbReference type="PROSITE-ProRule" id="PRU00175"/>
    </source>
</evidence>
<dbReference type="GO" id="GO:0004386">
    <property type="term" value="F:helicase activity"/>
    <property type="evidence" value="ECO:0007669"/>
    <property type="project" value="UniProtKB-KW"/>
</dbReference>
<feature type="domain" description="RING-type" evidence="12">
    <location>
        <begin position="929"/>
        <end position="982"/>
    </location>
</feature>
<feature type="region of interest" description="Disordered" evidence="11">
    <location>
        <begin position="998"/>
        <end position="1100"/>
    </location>
</feature>
<keyword evidence="16" id="KW-1185">Reference proteome</keyword>
<evidence type="ECO:0000256" key="11">
    <source>
        <dbReference type="SAM" id="MobiDB-lite"/>
    </source>
</evidence>
<evidence type="ECO:0000259" key="14">
    <source>
        <dbReference type="PROSITE" id="PS51194"/>
    </source>
</evidence>
<feature type="region of interest" description="Disordered" evidence="11">
    <location>
        <begin position="116"/>
        <end position="158"/>
    </location>
</feature>
<dbReference type="PROSITE" id="PS51192">
    <property type="entry name" value="HELICASE_ATP_BIND_1"/>
    <property type="match status" value="1"/>
</dbReference>
<evidence type="ECO:0000256" key="5">
    <source>
        <dbReference type="ARBA" id="ARBA00022801"/>
    </source>
</evidence>
<dbReference type="GO" id="GO:0008270">
    <property type="term" value="F:zinc ion binding"/>
    <property type="evidence" value="ECO:0007669"/>
    <property type="project" value="UniProtKB-KW"/>
</dbReference>
<dbReference type="STRING" id="1095629.A0A0C9WJU2"/>
<keyword evidence="2" id="KW-0479">Metal-binding</keyword>
<dbReference type="PROSITE" id="PS51194">
    <property type="entry name" value="HELICASE_CTER"/>
    <property type="match status" value="1"/>
</dbReference>
<evidence type="ECO:0000313" key="16">
    <source>
        <dbReference type="Proteomes" id="UP000054477"/>
    </source>
</evidence>
<sequence length="1339" mass="150844">MADSDLIRLAKVQLALPANAPDSVIPKCYLEELKLHLVLYPHDDNFRVILQPKHGLGFLTCLEKGCNNETIALGKRDKARDGGRREGFGSLLEYRKHVESHATHAKNRLARIKAKLRAPETTHVDHTPESSSAPVKREPTAPLLPSHASRTTSRRSSGLVRIKPELGDSTIPHKRLSDTAFGALGHPSSDKPVSIKKLKTELTPKTPLAPLSNTFTASELPTSRAVPPPLDMHEIRARLQEVQAQIAAAQTSLDRIKRKTKKSKADLTRMNGYMQELQTLNLLKAEYNAAIPSMSPLKRTHSMASLHSPTKSENIFFPGSRDNDMLPQPFDKPVARAETKPSSLFSDADAWLTVNSKPFPVEWKSFPMVAENPFYEYKPQQPVASGSNVKLPPGPTLVKEKVTTTSQAAQPVASGSNVQLPYAPAPYSYWESDEEMMPTIADDLIARVGINVLAPIRTDHEDDNGDFHGRGRDLYVGPQAKADDIDKFLMEAGNAEQFDGNASVDKALERLGLGSQYDLLPGMEVALMPHQTIGVAWMLDKELSYFKGGCLGDDMGLGKTVQMIAVIVKNQSTDPICKTTLIIAPTALLDQWKMEIELKTNCELKCLIYHGSSKPRKKSEIMKYDIVLTTYTTMYLEWPDFEAQQKQKAKAKRQKKKDDFIVSDSDDDDGDKKKGSKSRKQQKGLLFEIDFYRIILDEAQAIRNRRTRQSRASSELHGTYRWCLTGTPIINSLVDAYAYMRFLKIRPWYDYTEFRNHVGLLEKKNPQLAVTRLQAIFGSFLLRRLKNSLLDGKRLIELPKKTVDLVKLEFSQEEREIYTMVEARSQAKFNRYLRAGTVLKNYHQVLVLLLRLRQICSHPSLIQEDGVAFVHPDEVDSSKPELATELSRARRMVSHEFVTKMKEKFREMTLERMAAEKESADAALEDEDCPICYDTLDDAVITPCTHIFCRGCICDVLDTPQVEGGDGAAIFRADERPCPVCRSAVVKEKLFSRTAFEPSDADLNPIGEQDEDVVMVNSDDEPLKKSKVKVVDSDDEPVSNFKGKGKARAKKVQKFKSKSKSRRRVDDDDDDDIESDFESDEDDDMSDFIVESDEDEEEKDTRLALKRRLGKRKAIIVLDSDEEMDTPEEQEVVFGRKKKMPVSEEAIRLMPKFLPSTKMKYMMEVLLKGIEKHPEEKTLIISQWTGCLSLVSDYLTEKGIVHIKYQGDMNRNKRDQAVRVFMSKDKARVMLMSLKCGGVGLNLTRANNVISLDLGWSRAIEDQAFDRVHRLGQTRPVEVQRLVIADTVEDRLLNIQERKQSLADGSLGEGTGIKINKLTVRELASLFGLDARGRVLAHR</sequence>
<organism evidence="15 16">
    <name type="scientific">Laccaria amethystina LaAM-08-1</name>
    <dbReference type="NCBI Taxonomy" id="1095629"/>
    <lineage>
        <taxon>Eukaryota</taxon>
        <taxon>Fungi</taxon>
        <taxon>Dikarya</taxon>
        <taxon>Basidiomycota</taxon>
        <taxon>Agaricomycotina</taxon>
        <taxon>Agaricomycetes</taxon>
        <taxon>Agaricomycetidae</taxon>
        <taxon>Agaricales</taxon>
        <taxon>Agaricineae</taxon>
        <taxon>Hydnangiaceae</taxon>
        <taxon>Laccaria</taxon>
    </lineage>
</organism>
<evidence type="ECO:0000313" key="15">
    <source>
        <dbReference type="EMBL" id="KIJ95289.1"/>
    </source>
</evidence>
<evidence type="ECO:0000259" key="13">
    <source>
        <dbReference type="PROSITE" id="PS51192"/>
    </source>
</evidence>
<dbReference type="SMART" id="SM00487">
    <property type="entry name" value="DEXDc"/>
    <property type="match status" value="1"/>
</dbReference>
<keyword evidence="6" id="KW-0347">Helicase</keyword>
<dbReference type="HOGENOM" id="CLU_000315_2_8_1"/>
<evidence type="ECO:0000259" key="12">
    <source>
        <dbReference type="PROSITE" id="PS50089"/>
    </source>
</evidence>
<feature type="compositionally biased region" description="Basic residues" evidence="11">
    <location>
        <begin position="1043"/>
        <end position="1063"/>
    </location>
</feature>